<gene>
    <name evidence="1" type="ORF">CNMCM5793_002364</name>
    <name evidence="2" type="ORF">CNMCM6106_006041</name>
</gene>
<keyword evidence="3" id="KW-1185">Reference proteome</keyword>
<evidence type="ECO:0000313" key="3">
    <source>
        <dbReference type="Proteomes" id="UP000630445"/>
    </source>
</evidence>
<proteinExistence type="predicted"/>
<evidence type="ECO:0008006" key="5">
    <source>
        <dbReference type="Google" id="ProtNLM"/>
    </source>
</evidence>
<accession>A0A8H6QDE8</accession>
<dbReference type="CDD" id="cd04279">
    <property type="entry name" value="ZnMc_MMP_like_1"/>
    <property type="match status" value="1"/>
</dbReference>
<comment type="caution">
    <text evidence="2">The sequence shown here is derived from an EMBL/GenBank/DDBJ whole genome shotgun (WGS) entry which is preliminary data.</text>
</comment>
<evidence type="ECO:0000313" key="2">
    <source>
        <dbReference type="EMBL" id="KAF7171630.1"/>
    </source>
</evidence>
<dbReference type="EMBL" id="JACBAD010001954">
    <property type="protein sequence ID" value="KAF7126005.1"/>
    <property type="molecule type" value="Genomic_DNA"/>
</dbReference>
<protein>
    <recommendedName>
        <fullName evidence="5">Peptidase metallopeptidase domain-containing protein</fullName>
    </recommendedName>
</protein>
<dbReference type="Proteomes" id="UP000662466">
    <property type="component" value="Unassembled WGS sequence"/>
</dbReference>
<organism evidence="2 4">
    <name type="scientific">Aspergillus hiratsukae</name>
    <dbReference type="NCBI Taxonomy" id="1194566"/>
    <lineage>
        <taxon>Eukaryota</taxon>
        <taxon>Fungi</taxon>
        <taxon>Dikarya</taxon>
        <taxon>Ascomycota</taxon>
        <taxon>Pezizomycotina</taxon>
        <taxon>Eurotiomycetes</taxon>
        <taxon>Eurotiomycetidae</taxon>
        <taxon>Eurotiales</taxon>
        <taxon>Aspergillaceae</taxon>
        <taxon>Aspergillus</taxon>
        <taxon>Aspergillus subgen. Fumigati</taxon>
    </lineage>
</organism>
<dbReference type="Proteomes" id="UP000630445">
    <property type="component" value="Unassembled WGS sequence"/>
</dbReference>
<dbReference type="Gene3D" id="3.40.390.10">
    <property type="entry name" value="Collagenase (Catalytic Domain)"/>
    <property type="match status" value="1"/>
</dbReference>
<name>A0A8H6QDE8_9EURO</name>
<reference evidence="2" key="1">
    <citation type="submission" date="2020-06" db="EMBL/GenBank/DDBJ databases">
        <title>Draft genome sequences of strains closely related to Aspergillus parafelis and Aspergillus hiratsukae.</title>
        <authorList>
            <person name="Dos Santos R.A.C."/>
            <person name="Rivero-Menendez O."/>
            <person name="Steenwyk J.L."/>
            <person name="Mead M.E."/>
            <person name="Goldman G.H."/>
            <person name="Alastruey-Izquierdo A."/>
            <person name="Rokas A."/>
        </authorList>
    </citation>
    <scope>NUCLEOTIDE SEQUENCE</scope>
    <source>
        <strain evidence="1">CNM-CM5793</strain>
        <strain evidence="2">CNM-CM6106</strain>
    </source>
</reference>
<dbReference type="InterPro" id="IPR024079">
    <property type="entry name" value="MetalloPept_cat_dom_sf"/>
</dbReference>
<dbReference type="AlphaFoldDB" id="A0A8H6QDE8"/>
<evidence type="ECO:0000313" key="4">
    <source>
        <dbReference type="Proteomes" id="UP000662466"/>
    </source>
</evidence>
<evidence type="ECO:0000313" key="1">
    <source>
        <dbReference type="EMBL" id="KAF7126005.1"/>
    </source>
</evidence>
<dbReference type="GO" id="GO:0008237">
    <property type="term" value="F:metallopeptidase activity"/>
    <property type="evidence" value="ECO:0007669"/>
    <property type="project" value="InterPro"/>
</dbReference>
<dbReference type="SUPFAM" id="SSF55486">
    <property type="entry name" value="Metalloproteases ('zincins'), catalytic domain"/>
    <property type="match status" value="1"/>
</dbReference>
<dbReference type="EMBL" id="JACBAF010001918">
    <property type="protein sequence ID" value="KAF7171630.1"/>
    <property type="molecule type" value="Genomic_DNA"/>
</dbReference>
<sequence length="282" mass="30950">MSDQQTTINPTRATFFHELKGAVGAEALKTLDPKGIDASNLENVEPMPSSPTTMPAKYTCSTQKPMPAAFKDSAHKAALQVGFGQVIPRWKTGPSKTINFATFANGYPQPEWASLAAIALNQAAEDWNALDLGVQLKWVPKLEDAVFVLSFAGDQGGLLADAFFPNEVDLNILNVYAGAFQPGTIPFLKNTFLHELGHVLGFRHEFAAETEDEGGEYTVQIGPRNPLSVMGYEFPPTMQPSDVENAKTFYKFPGTYLGWKERHTTEGPRKALLHIKDYDANN</sequence>
<dbReference type="OrthoDB" id="406838at2759"/>